<dbReference type="AlphaFoldDB" id="A0A7K1FLM7"/>
<gene>
    <name evidence="2" type="ORF">GIS00_13775</name>
</gene>
<keyword evidence="1" id="KW-0472">Membrane</keyword>
<keyword evidence="1" id="KW-1133">Transmembrane helix</keyword>
<evidence type="ECO:0000256" key="1">
    <source>
        <dbReference type="SAM" id="Phobius"/>
    </source>
</evidence>
<keyword evidence="3" id="KW-1185">Reference proteome</keyword>
<keyword evidence="1" id="KW-0812">Transmembrane</keyword>
<reference evidence="2 3" key="1">
    <citation type="submission" date="2019-11" db="EMBL/GenBank/DDBJ databases">
        <authorList>
            <person name="Jiang L.-Q."/>
        </authorList>
    </citation>
    <scope>NUCLEOTIDE SEQUENCE [LARGE SCALE GENOMIC DNA]</scope>
    <source>
        <strain evidence="2 3">YIM 132087</strain>
    </source>
</reference>
<name>A0A7K1FLM7_9ACTN</name>
<feature type="transmembrane region" description="Helical" evidence="1">
    <location>
        <begin position="40"/>
        <end position="61"/>
    </location>
</feature>
<dbReference type="Proteomes" id="UP000460221">
    <property type="component" value="Unassembled WGS sequence"/>
</dbReference>
<dbReference type="EMBL" id="WLYK01000005">
    <property type="protein sequence ID" value="MTD15008.1"/>
    <property type="molecule type" value="Genomic_DNA"/>
</dbReference>
<sequence length="88" mass="9534">MATYRVKPSKPMAIFGVFFGIVMIVVALVTAFNSEKGVNWFIWVWVALAAGITIFNLWAAFAKKGAVNTIESDDGPPPVKMGQTAEKA</sequence>
<proteinExistence type="predicted"/>
<evidence type="ECO:0000313" key="2">
    <source>
        <dbReference type="EMBL" id="MTD15008.1"/>
    </source>
</evidence>
<organism evidence="2 3">
    <name type="scientific">Nakamurella alba</name>
    <dbReference type="NCBI Taxonomy" id="2665158"/>
    <lineage>
        <taxon>Bacteria</taxon>
        <taxon>Bacillati</taxon>
        <taxon>Actinomycetota</taxon>
        <taxon>Actinomycetes</taxon>
        <taxon>Nakamurellales</taxon>
        <taxon>Nakamurellaceae</taxon>
        <taxon>Nakamurella</taxon>
    </lineage>
</organism>
<accession>A0A7K1FLM7</accession>
<protein>
    <submittedName>
        <fullName evidence="2">Uncharacterized protein</fullName>
    </submittedName>
</protein>
<feature type="transmembrane region" description="Helical" evidence="1">
    <location>
        <begin position="12"/>
        <end position="34"/>
    </location>
</feature>
<comment type="caution">
    <text evidence="2">The sequence shown here is derived from an EMBL/GenBank/DDBJ whole genome shotgun (WGS) entry which is preliminary data.</text>
</comment>
<dbReference type="RefSeq" id="WP_154768990.1">
    <property type="nucleotide sequence ID" value="NZ_WLYK01000005.1"/>
</dbReference>
<evidence type="ECO:0000313" key="3">
    <source>
        <dbReference type="Proteomes" id="UP000460221"/>
    </source>
</evidence>